<proteinExistence type="predicted"/>
<dbReference type="AlphaFoldDB" id="A0A9X3UMV5"/>
<keyword evidence="1" id="KW-0732">Signal</keyword>
<dbReference type="RefSeq" id="WP_267991327.1">
    <property type="nucleotide sequence ID" value="NZ_JAPJZI010000001.1"/>
</dbReference>
<feature type="signal peptide" evidence="1">
    <location>
        <begin position="1"/>
        <end position="21"/>
    </location>
</feature>
<evidence type="ECO:0000256" key="1">
    <source>
        <dbReference type="SAM" id="SignalP"/>
    </source>
</evidence>
<dbReference type="Proteomes" id="UP001151234">
    <property type="component" value="Unassembled WGS sequence"/>
</dbReference>
<protein>
    <submittedName>
        <fullName evidence="2">Uncharacterized protein</fullName>
    </submittedName>
</protein>
<name>A0A9X3UMV5_9HYPH</name>
<accession>A0A9X3UMV5</accession>
<feature type="chain" id="PRO_5040873520" evidence="1">
    <location>
        <begin position="22"/>
        <end position="146"/>
    </location>
</feature>
<comment type="caution">
    <text evidence="2">The sequence shown here is derived from an EMBL/GenBank/DDBJ whole genome shotgun (WGS) entry which is preliminary data.</text>
</comment>
<keyword evidence="3" id="KW-1185">Reference proteome</keyword>
<evidence type="ECO:0000313" key="2">
    <source>
        <dbReference type="EMBL" id="MDA5399914.1"/>
    </source>
</evidence>
<reference evidence="2" key="1">
    <citation type="submission" date="2022-11" db="EMBL/GenBank/DDBJ databases">
        <title>Draft genome sequence of Hoeflea poritis E7-10 and Hoeflea prorocentri PM5-8, separated from scleractinian coral Porites lutea and marine dinoflagellate.</title>
        <authorList>
            <person name="Zhang G."/>
            <person name="Wei Q."/>
            <person name="Cai L."/>
        </authorList>
    </citation>
    <scope>NUCLEOTIDE SEQUENCE</scope>
    <source>
        <strain evidence="2">PM5-8</strain>
    </source>
</reference>
<evidence type="ECO:0000313" key="3">
    <source>
        <dbReference type="Proteomes" id="UP001151234"/>
    </source>
</evidence>
<gene>
    <name evidence="2" type="ORF">OQ273_15130</name>
</gene>
<dbReference type="EMBL" id="JAPJZI010000001">
    <property type="protein sequence ID" value="MDA5399914.1"/>
    <property type="molecule type" value="Genomic_DNA"/>
</dbReference>
<organism evidence="2 3">
    <name type="scientific">Hoeflea prorocentri</name>
    <dbReference type="NCBI Taxonomy" id="1922333"/>
    <lineage>
        <taxon>Bacteria</taxon>
        <taxon>Pseudomonadati</taxon>
        <taxon>Pseudomonadota</taxon>
        <taxon>Alphaproteobacteria</taxon>
        <taxon>Hyphomicrobiales</taxon>
        <taxon>Rhizobiaceae</taxon>
        <taxon>Hoeflea</taxon>
    </lineage>
</organism>
<sequence length="146" mass="16138">MIGRAFLAGLMILPMAGFAQAEDKTCINVEMTKFKGYRLATIHEPEAPDGKRWRDQTEILFETDSKVAPTARIIFINAGGSRAPSNCDHGSKEMSVAYTADQMPMFLSMWDDVTSSRGLLVMQCTAHQSSDDTGRLHEGFCTTVQK</sequence>